<dbReference type="HOGENOM" id="CLU_3241841_0_0_1"/>
<reference evidence="1" key="2">
    <citation type="journal article" date="2008" name="Genome Biol.">
        <title>Improved genome assembly and evidence-based global gene model set for the chordate Ciona intestinalis: new insight into intron and operon populations.</title>
        <authorList>
            <person name="Satou Y."/>
            <person name="Mineta K."/>
            <person name="Ogasawara M."/>
            <person name="Sasakura Y."/>
            <person name="Shoguchi E."/>
            <person name="Ueno K."/>
            <person name="Yamada L."/>
            <person name="Matsumoto J."/>
            <person name="Wasserscheid J."/>
            <person name="Dewar K."/>
            <person name="Wiley G.B."/>
            <person name="Macmil S.L."/>
            <person name="Roe B.A."/>
            <person name="Zeller R.W."/>
            <person name="Hastings K.E."/>
            <person name="Lemaire P."/>
            <person name="Lindquist E."/>
            <person name="Endo T."/>
            <person name="Hotta K."/>
            <person name="Inaba K."/>
        </authorList>
    </citation>
    <scope>NUCLEOTIDE SEQUENCE [LARGE SCALE GENOMIC DNA]</scope>
    <source>
        <strain evidence="1">wild type</strain>
    </source>
</reference>
<proteinExistence type="predicted"/>
<name>H2XNT3_CIOIN</name>
<protein>
    <submittedName>
        <fullName evidence="1">Uncharacterized protein</fullName>
    </submittedName>
</protein>
<dbReference type="InParanoid" id="H2XNT3"/>
<sequence length="43" mass="4536">MACLLWGTAQKTELHSGLLKTAGDLTGAKRVTTAYTEATDLVV</sequence>
<accession>H2XNT3</accession>
<keyword evidence="2" id="KW-1185">Reference proteome</keyword>
<reference evidence="1" key="3">
    <citation type="submission" date="2025-08" db="UniProtKB">
        <authorList>
            <consortium name="Ensembl"/>
        </authorList>
    </citation>
    <scope>IDENTIFICATION</scope>
</reference>
<dbReference type="AlphaFoldDB" id="H2XNT3"/>
<reference evidence="2" key="1">
    <citation type="journal article" date="2002" name="Science">
        <title>The draft genome of Ciona intestinalis: insights into chordate and vertebrate origins.</title>
        <authorList>
            <person name="Dehal P."/>
            <person name="Satou Y."/>
            <person name="Campbell R.K."/>
            <person name="Chapman J."/>
            <person name="Degnan B."/>
            <person name="De Tomaso A."/>
            <person name="Davidson B."/>
            <person name="Di Gregorio A."/>
            <person name="Gelpke M."/>
            <person name="Goodstein D.M."/>
            <person name="Harafuji N."/>
            <person name="Hastings K.E."/>
            <person name="Ho I."/>
            <person name="Hotta K."/>
            <person name="Huang W."/>
            <person name="Kawashima T."/>
            <person name="Lemaire P."/>
            <person name="Martinez D."/>
            <person name="Meinertzhagen I.A."/>
            <person name="Necula S."/>
            <person name="Nonaka M."/>
            <person name="Putnam N."/>
            <person name="Rash S."/>
            <person name="Saiga H."/>
            <person name="Satake M."/>
            <person name="Terry A."/>
            <person name="Yamada L."/>
            <person name="Wang H.G."/>
            <person name="Awazu S."/>
            <person name="Azumi K."/>
            <person name="Boore J."/>
            <person name="Branno M."/>
            <person name="Chin-Bow S."/>
            <person name="DeSantis R."/>
            <person name="Doyle S."/>
            <person name="Francino P."/>
            <person name="Keys D.N."/>
            <person name="Haga S."/>
            <person name="Hayashi H."/>
            <person name="Hino K."/>
            <person name="Imai K.S."/>
            <person name="Inaba K."/>
            <person name="Kano S."/>
            <person name="Kobayashi K."/>
            <person name="Kobayashi M."/>
            <person name="Lee B.I."/>
            <person name="Makabe K.W."/>
            <person name="Manohar C."/>
            <person name="Matassi G."/>
            <person name="Medina M."/>
            <person name="Mochizuki Y."/>
            <person name="Mount S."/>
            <person name="Morishita T."/>
            <person name="Miura S."/>
            <person name="Nakayama A."/>
            <person name="Nishizaka S."/>
            <person name="Nomoto H."/>
            <person name="Ohta F."/>
            <person name="Oishi K."/>
            <person name="Rigoutsos I."/>
            <person name="Sano M."/>
            <person name="Sasaki A."/>
            <person name="Sasakura Y."/>
            <person name="Shoguchi E."/>
            <person name="Shin-i T."/>
            <person name="Spagnuolo A."/>
            <person name="Stainier D."/>
            <person name="Suzuki M.M."/>
            <person name="Tassy O."/>
            <person name="Takatori N."/>
            <person name="Tokuoka M."/>
            <person name="Yagi K."/>
            <person name="Yoshizaki F."/>
            <person name="Wada S."/>
            <person name="Zhang C."/>
            <person name="Hyatt P.D."/>
            <person name="Larimer F."/>
            <person name="Detter C."/>
            <person name="Doggett N."/>
            <person name="Glavina T."/>
            <person name="Hawkins T."/>
            <person name="Richardson P."/>
            <person name="Lucas S."/>
            <person name="Kohara Y."/>
            <person name="Levine M."/>
            <person name="Satoh N."/>
            <person name="Rokhsar D.S."/>
        </authorList>
    </citation>
    <scope>NUCLEOTIDE SEQUENCE [LARGE SCALE GENOMIC DNA]</scope>
</reference>
<dbReference type="Ensembl" id="ENSCINT00000037252.1">
    <property type="protein sequence ID" value="ENSCINP00000031316.1"/>
    <property type="gene ID" value="ENSCING00000023694.1"/>
</dbReference>
<organism evidence="1 2">
    <name type="scientific">Ciona intestinalis</name>
    <name type="common">Transparent sea squirt</name>
    <name type="synonym">Ascidia intestinalis</name>
    <dbReference type="NCBI Taxonomy" id="7719"/>
    <lineage>
        <taxon>Eukaryota</taxon>
        <taxon>Metazoa</taxon>
        <taxon>Chordata</taxon>
        <taxon>Tunicata</taxon>
        <taxon>Ascidiacea</taxon>
        <taxon>Phlebobranchia</taxon>
        <taxon>Cionidae</taxon>
        <taxon>Ciona</taxon>
    </lineage>
</organism>
<dbReference type="EMBL" id="EAAA01000858">
    <property type="status" value="NOT_ANNOTATED_CDS"/>
    <property type="molecule type" value="Genomic_DNA"/>
</dbReference>
<reference evidence="1" key="4">
    <citation type="submission" date="2025-09" db="UniProtKB">
        <authorList>
            <consortium name="Ensembl"/>
        </authorList>
    </citation>
    <scope>IDENTIFICATION</scope>
</reference>
<evidence type="ECO:0000313" key="2">
    <source>
        <dbReference type="Proteomes" id="UP000008144"/>
    </source>
</evidence>
<dbReference type="Proteomes" id="UP000008144">
    <property type="component" value="Chromosome 12"/>
</dbReference>
<evidence type="ECO:0000313" key="1">
    <source>
        <dbReference type="Ensembl" id="ENSCINP00000031316.1"/>
    </source>
</evidence>